<evidence type="ECO:0000259" key="1">
    <source>
        <dbReference type="Pfam" id="PF12697"/>
    </source>
</evidence>
<dbReference type="Pfam" id="PF12697">
    <property type="entry name" value="Abhydrolase_6"/>
    <property type="match status" value="1"/>
</dbReference>
<protein>
    <submittedName>
        <fullName evidence="2">Alpha/beta hydrolase</fullName>
    </submittedName>
</protein>
<dbReference type="GO" id="GO:0016787">
    <property type="term" value="F:hydrolase activity"/>
    <property type="evidence" value="ECO:0007669"/>
    <property type="project" value="UniProtKB-KW"/>
</dbReference>
<dbReference type="RefSeq" id="WP_345424612.1">
    <property type="nucleotide sequence ID" value="NZ_BAABGT010000089.1"/>
</dbReference>
<gene>
    <name evidence="2" type="ORF">GCM10023175_54570</name>
</gene>
<organism evidence="2 3">
    <name type="scientific">Pseudonocardia xishanensis</name>
    <dbReference type="NCBI Taxonomy" id="630995"/>
    <lineage>
        <taxon>Bacteria</taxon>
        <taxon>Bacillati</taxon>
        <taxon>Actinomycetota</taxon>
        <taxon>Actinomycetes</taxon>
        <taxon>Pseudonocardiales</taxon>
        <taxon>Pseudonocardiaceae</taxon>
        <taxon>Pseudonocardia</taxon>
    </lineage>
</organism>
<evidence type="ECO:0000313" key="3">
    <source>
        <dbReference type="Proteomes" id="UP001501598"/>
    </source>
</evidence>
<dbReference type="PANTHER" id="PTHR43433:SF5">
    <property type="entry name" value="AB HYDROLASE-1 DOMAIN-CONTAINING PROTEIN"/>
    <property type="match status" value="1"/>
</dbReference>
<dbReference type="Proteomes" id="UP001501598">
    <property type="component" value="Unassembled WGS sequence"/>
</dbReference>
<reference evidence="3" key="1">
    <citation type="journal article" date="2019" name="Int. J. Syst. Evol. Microbiol.">
        <title>The Global Catalogue of Microorganisms (GCM) 10K type strain sequencing project: providing services to taxonomists for standard genome sequencing and annotation.</title>
        <authorList>
            <consortium name="The Broad Institute Genomics Platform"/>
            <consortium name="The Broad Institute Genome Sequencing Center for Infectious Disease"/>
            <person name="Wu L."/>
            <person name="Ma J."/>
        </authorList>
    </citation>
    <scope>NUCLEOTIDE SEQUENCE [LARGE SCALE GENOMIC DNA]</scope>
    <source>
        <strain evidence="3">JCM 17906</strain>
    </source>
</reference>
<evidence type="ECO:0000313" key="2">
    <source>
        <dbReference type="EMBL" id="GAA4555032.1"/>
    </source>
</evidence>
<dbReference type="InterPro" id="IPR029058">
    <property type="entry name" value="AB_hydrolase_fold"/>
</dbReference>
<keyword evidence="3" id="KW-1185">Reference proteome</keyword>
<dbReference type="Gene3D" id="3.40.50.1820">
    <property type="entry name" value="alpha/beta hydrolase"/>
    <property type="match status" value="1"/>
</dbReference>
<sequence>MTIRKRGTTVHLNGISLSYDVRGAGELVVLVMGTGSPGRVWHLHQVPALLAAGYRVATFDNRGIAPTSECPEGFTVDDMVADTAALIEHLGGGPAHLVGTSLGARIVQELVLARPELVGRAVAMGAHARLDAVARAQTLGQIALHDGGVVLPPEFHAAVQAVLNLSPASRRADSVTDWLDVFELGGSVIGRGERAQLAACATMADRRGAYRAIDRPLLVLGFADDVTIPAWLSREVADAVPGARYVEVPGTGHVGYLERPAEVNRIVLDFLARRHPSGVSGP</sequence>
<dbReference type="InterPro" id="IPR000073">
    <property type="entry name" value="AB_hydrolase_1"/>
</dbReference>
<dbReference type="PANTHER" id="PTHR43433">
    <property type="entry name" value="HYDROLASE, ALPHA/BETA FOLD FAMILY PROTEIN"/>
    <property type="match status" value="1"/>
</dbReference>
<feature type="domain" description="AB hydrolase-1" evidence="1">
    <location>
        <begin position="28"/>
        <end position="265"/>
    </location>
</feature>
<accession>A0ABP8RZX6</accession>
<proteinExistence type="predicted"/>
<dbReference type="InterPro" id="IPR050471">
    <property type="entry name" value="AB_hydrolase"/>
</dbReference>
<keyword evidence="2" id="KW-0378">Hydrolase</keyword>
<dbReference type="SUPFAM" id="SSF53474">
    <property type="entry name" value="alpha/beta-Hydrolases"/>
    <property type="match status" value="1"/>
</dbReference>
<name>A0ABP8RZX6_9PSEU</name>
<dbReference type="EMBL" id="BAABGT010000089">
    <property type="protein sequence ID" value="GAA4555032.1"/>
    <property type="molecule type" value="Genomic_DNA"/>
</dbReference>
<comment type="caution">
    <text evidence="2">The sequence shown here is derived from an EMBL/GenBank/DDBJ whole genome shotgun (WGS) entry which is preliminary data.</text>
</comment>